<dbReference type="Proteomes" id="UP000887576">
    <property type="component" value="Unplaced"/>
</dbReference>
<accession>A0AC34R6W0</accession>
<protein>
    <submittedName>
        <fullName evidence="2">Uncharacterized protein</fullName>
    </submittedName>
</protein>
<evidence type="ECO:0000313" key="1">
    <source>
        <dbReference type="Proteomes" id="UP000887576"/>
    </source>
</evidence>
<name>A0AC34R6W0_9BILA</name>
<evidence type="ECO:0000313" key="2">
    <source>
        <dbReference type="WBParaSite" id="JU765_v2.g3856.t1"/>
    </source>
</evidence>
<organism evidence="1 2">
    <name type="scientific">Panagrolaimus sp. JU765</name>
    <dbReference type="NCBI Taxonomy" id="591449"/>
    <lineage>
        <taxon>Eukaryota</taxon>
        <taxon>Metazoa</taxon>
        <taxon>Ecdysozoa</taxon>
        <taxon>Nematoda</taxon>
        <taxon>Chromadorea</taxon>
        <taxon>Rhabditida</taxon>
        <taxon>Tylenchina</taxon>
        <taxon>Panagrolaimomorpha</taxon>
        <taxon>Panagrolaimoidea</taxon>
        <taxon>Panagrolaimidae</taxon>
        <taxon>Panagrolaimus</taxon>
    </lineage>
</organism>
<reference evidence="2" key="1">
    <citation type="submission" date="2022-11" db="UniProtKB">
        <authorList>
            <consortium name="WormBaseParasite"/>
        </authorList>
    </citation>
    <scope>IDENTIFICATION</scope>
</reference>
<sequence length="479" mass="54081">MDPGNNIIDNIRRTFTGSQVETENPHVHDWLLNLHLYWIAIGFAVACSIGVIILAGIHLYYVLAYISYPTLQNDLYWIVFQPPILAICGTMGMLIPRSAAFLYSIGIVYSLVCFFILVSLMTTLHGSREAMCKKLCQRGIKLNLKVVPYSCCLTFLPFIQPTAKNFRIIEWFVFQSPVIRIVIEILNLVAYYEYKTRTRWFFTVTQVVSIFSQLIASYASYVLIPAGSKMLTEYKFITLFRILDYMNFIYSLQFTIFTYMVNLNLFPEYDRDHAFRWPSDTIENVTIISTNATNVTIADSRLLSATANSHFWACFLATFEVLLASSLVTLLLRPSKSMLFDKYPRKLPSVPTADEVKTETARAPSPFDKQALLDKEDFFGPLPREIPIVAVDNQAKSPETKVSAEGTDSAQKNVTPVAPEVEPETPIGENKAEKDSVMTAPVATTPISNAFVADNIPNQVNSKFQQLNSLSKELNLPKN</sequence>
<proteinExistence type="predicted"/>
<dbReference type="WBParaSite" id="JU765_v2.g3856.t1">
    <property type="protein sequence ID" value="JU765_v2.g3856.t1"/>
    <property type="gene ID" value="JU765_v2.g3856"/>
</dbReference>